<dbReference type="Pfam" id="PF02752">
    <property type="entry name" value="Arrestin_C"/>
    <property type="match status" value="1"/>
</dbReference>
<dbReference type="Pfam" id="PF00339">
    <property type="entry name" value="Arrestin_N"/>
    <property type="match status" value="1"/>
</dbReference>
<sequence length="432" mass="48643">MSSKCTILFDNNLFGVYYAGQEVSGTAELITTRPKTVRGIIITLSGFAEVRWAEHITKQDTHGKRQKAIETYSASEIYYSNERYVYGQSGGTQMVLPAGKYVFPFQTLIPPNAPTSLNAAWGQIHHEVSVVVDRVMRYNNIFKHPYTVIVPHDLNLNPSNAQSLHKIDEKVFCWSLCCGNQGPMVMEVKVPYASYTPGQKVHFNVILSNQSDVHCSDVKVRLMKKEVYTSRSPETKTKETEIKIADNHCGEVIKRNKAEFNEYLRIPSTIPTLIGNCNIIKVHYTLKFIAKVSRIHRDLIIEFPFTIGTWPVYGSIMINEPITTQPINNFSRRVAPPTYEEDVRSEQFENNTFKPRYPVFLNDTANIGTLAAAALSPSNNLYHTPYLAAKSPLTYSARPTAPPPPFPLQAKHELATRGYVEQPQLEVSSVPG</sequence>
<dbReference type="VEuPathDB" id="VectorBase:GAUT040240"/>
<dbReference type="InterPro" id="IPR050357">
    <property type="entry name" value="Arrestin_domain-protein"/>
</dbReference>
<dbReference type="PANTHER" id="PTHR11188:SF167">
    <property type="entry name" value="ARRESTIN C-TERMINAL-LIKE DOMAIN-CONTAINING PROTEIN-RELATED"/>
    <property type="match status" value="1"/>
</dbReference>
<dbReference type="PANTHER" id="PTHR11188">
    <property type="entry name" value="ARRESTIN DOMAIN CONTAINING PROTEIN"/>
    <property type="match status" value="1"/>
</dbReference>
<protein>
    <submittedName>
        <fullName evidence="4">Arrestin_C domain-containing protein</fullName>
    </submittedName>
</protein>
<dbReference type="InterPro" id="IPR011021">
    <property type="entry name" value="Arrestin-like_N"/>
</dbReference>
<evidence type="ECO:0000256" key="1">
    <source>
        <dbReference type="ARBA" id="ARBA00005298"/>
    </source>
</evidence>
<name>A0A1A9VL27_GLOAU</name>
<dbReference type="InterPro" id="IPR014752">
    <property type="entry name" value="Arrestin-like_C"/>
</dbReference>
<dbReference type="Proteomes" id="UP000078200">
    <property type="component" value="Unassembled WGS sequence"/>
</dbReference>
<dbReference type="SMART" id="SM01017">
    <property type="entry name" value="Arrestin_C"/>
    <property type="match status" value="1"/>
</dbReference>
<comment type="similarity">
    <text evidence="1">Belongs to the arrestin family.</text>
</comment>
<keyword evidence="2" id="KW-0716">Sensory transduction</keyword>
<dbReference type="SUPFAM" id="SSF81296">
    <property type="entry name" value="E set domains"/>
    <property type="match status" value="2"/>
</dbReference>
<dbReference type="GO" id="GO:0015031">
    <property type="term" value="P:protein transport"/>
    <property type="evidence" value="ECO:0007669"/>
    <property type="project" value="TreeGrafter"/>
</dbReference>
<evidence type="ECO:0000313" key="4">
    <source>
        <dbReference type="EnsemblMetazoa" id="GAUT040240-PA"/>
    </source>
</evidence>
<feature type="domain" description="Arrestin C-terminal-like" evidence="3">
    <location>
        <begin position="180"/>
        <end position="312"/>
    </location>
</feature>
<organism evidence="4 5">
    <name type="scientific">Glossina austeni</name>
    <name type="common">Savannah tsetse fly</name>
    <dbReference type="NCBI Taxonomy" id="7395"/>
    <lineage>
        <taxon>Eukaryota</taxon>
        <taxon>Metazoa</taxon>
        <taxon>Ecdysozoa</taxon>
        <taxon>Arthropoda</taxon>
        <taxon>Hexapoda</taxon>
        <taxon>Insecta</taxon>
        <taxon>Pterygota</taxon>
        <taxon>Neoptera</taxon>
        <taxon>Endopterygota</taxon>
        <taxon>Diptera</taxon>
        <taxon>Brachycera</taxon>
        <taxon>Muscomorpha</taxon>
        <taxon>Hippoboscoidea</taxon>
        <taxon>Glossinidae</taxon>
        <taxon>Glossina</taxon>
    </lineage>
</organism>
<dbReference type="Gene3D" id="2.60.40.640">
    <property type="match status" value="2"/>
</dbReference>
<proteinExistence type="inferred from homology"/>
<dbReference type="AlphaFoldDB" id="A0A1A9VL27"/>
<reference evidence="4" key="1">
    <citation type="submission" date="2020-05" db="UniProtKB">
        <authorList>
            <consortium name="EnsemblMetazoa"/>
        </authorList>
    </citation>
    <scope>IDENTIFICATION</scope>
    <source>
        <strain evidence="4">TTRI</strain>
    </source>
</reference>
<dbReference type="GO" id="GO:0005737">
    <property type="term" value="C:cytoplasm"/>
    <property type="evidence" value="ECO:0007669"/>
    <property type="project" value="TreeGrafter"/>
</dbReference>
<evidence type="ECO:0000313" key="5">
    <source>
        <dbReference type="Proteomes" id="UP000078200"/>
    </source>
</evidence>
<dbReference type="EnsemblMetazoa" id="GAUT040240-RA">
    <property type="protein sequence ID" value="GAUT040240-PA"/>
    <property type="gene ID" value="GAUT040240"/>
</dbReference>
<evidence type="ECO:0000256" key="2">
    <source>
        <dbReference type="ARBA" id="ARBA00022606"/>
    </source>
</evidence>
<keyword evidence="5" id="KW-1185">Reference proteome</keyword>
<dbReference type="InterPro" id="IPR011022">
    <property type="entry name" value="Arrestin_C-like"/>
</dbReference>
<dbReference type="STRING" id="7395.A0A1A9VL27"/>
<accession>A0A1A9VL27</accession>
<dbReference type="InterPro" id="IPR014756">
    <property type="entry name" value="Ig_E-set"/>
</dbReference>
<evidence type="ECO:0000259" key="3">
    <source>
        <dbReference type="SMART" id="SM01017"/>
    </source>
</evidence>